<evidence type="ECO:0000313" key="2">
    <source>
        <dbReference type="Proteomes" id="UP000682782"/>
    </source>
</evidence>
<dbReference type="Proteomes" id="UP000682782">
    <property type="component" value="Chromosome"/>
</dbReference>
<name>A0AC61N6P3_9FIRM</name>
<gene>
    <name evidence="1" type="ORF">JYE49_13270</name>
</gene>
<reference evidence="1" key="1">
    <citation type="submission" date="2021-01" db="EMBL/GenBank/DDBJ databases">
        <title>Complete genome sequence of Clostridiales bacterium R-7.</title>
        <authorList>
            <person name="Mahoney-Kurpe S.C."/>
            <person name="Palevich N."/>
            <person name="Koike S."/>
            <person name="Moon C.D."/>
            <person name="Attwood G.T."/>
        </authorList>
    </citation>
    <scope>NUCLEOTIDE SEQUENCE</scope>
    <source>
        <strain evidence="1">R-7</strain>
    </source>
</reference>
<keyword evidence="2" id="KW-1185">Reference proteome</keyword>
<protein>
    <submittedName>
        <fullName evidence="1">Uncharacterized protein</fullName>
    </submittedName>
</protein>
<accession>A0AC61N6P3</accession>
<dbReference type="EMBL" id="CP068393">
    <property type="protein sequence ID" value="QUC66798.1"/>
    <property type="molecule type" value="Genomic_DNA"/>
</dbReference>
<sequence>MEQNIQTETAPAEGTTKVKKPLCVWSVVAFLISVVAFGSYCLVLGPKIRAFIPVWEVLGVVSIFVPAIAKHIRLSKDQSGRGLEIAAIVIGGYAFAMIIFILTNWSMYFSYLGWIVGGLIYKAVKG</sequence>
<organism evidence="1 2">
    <name type="scientific">Aristaeella hokkaidonensis</name>
    <dbReference type="NCBI Taxonomy" id="3046382"/>
    <lineage>
        <taxon>Bacteria</taxon>
        <taxon>Bacillati</taxon>
        <taxon>Bacillota</taxon>
        <taxon>Clostridia</taxon>
        <taxon>Eubacteriales</taxon>
        <taxon>Aristaeellaceae</taxon>
        <taxon>Aristaeella</taxon>
    </lineage>
</organism>
<proteinExistence type="predicted"/>
<evidence type="ECO:0000313" key="1">
    <source>
        <dbReference type="EMBL" id="QUC66798.1"/>
    </source>
</evidence>